<name>A0A176X630_AGRTU</name>
<dbReference type="Proteomes" id="UP000077098">
    <property type="component" value="Unassembled WGS sequence"/>
</dbReference>
<sequence length="410" mass="46194">MRITLLGQFGSGNSGNDGSLEAMLLYLRRMRPDADLLCICASPTVVSAKFNIRAMGAGGPPLTNAWMRQLDKLLGKVPRRLMLLVSALLSFDKADLMIIPGTGILDDFQERWFGWPFVVFCWCLVARLRNTRIAFVSIGAGPMKSRLSRWFLRSAAQMASYRSYRDDFSLNYMKMIGVDVSRDHRYPDIAFDLPVPVPHRQNQANGAMNIGVGVMDYRGWRHNDPDSVRIYTTYIHKLSRLVSWLIGEGHRITLLMGDITDRVACADLMFLLTDMLSEDELAQIDISSAATLRDIMQQMAAIDLAVVSRYHGAVCSLKLGNPTISIGYARKFDDLMTDFDQERFSRHIDTFEVEEVIELVKEILAGAGAVRQRIARANDRFKRQLSEQEALLGREFLSIDAVATPQRVTT</sequence>
<evidence type="ECO:0000259" key="1">
    <source>
        <dbReference type="Pfam" id="PF04230"/>
    </source>
</evidence>
<dbReference type="PANTHER" id="PTHR36836">
    <property type="entry name" value="COLANIC ACID BIOSYNTHESIS PROTEIN WCAK"/>
    <property type="match status" value="1"/>
</dbReference>
<feature type="domain" description="Polysaccharide pyruvyl transferase" evidence="1">
    <location>
        <begin position="13"/>
        <end position="328"/>
    </location>
</feature>
<protein>
    <submittedName>
        <fullName evidence="2">Exopolysaccharide biosynthesis protein</fullName>
    </submittedName>
</protein>
<dbReference type="InterPro" id="IPR007345">
    <property type="entry name" value="Polysacch_pyruvyl_Trfase"/>
</dbReference>
<accession>A0A176X630</accession>
<dbReference type="EMBL" id="LXPS01000033">
    <property type="protein sequence ID" value="OAE42015.1"/>
    <property type="molecule type" value="Genomic_DNA"/>
</dbReference>
<evidence type="ECO:0000313" key="3">
    <source>
        <dbReference type="Proteomes" id="UP000077098"/>
    </source>
</evidence>
<organism evidence="2 3">
    <name type="scientific">Agrobacterium tumefaciens</name>
    <dbReference type="NCBI Taxonomy" id="358"/>
    <lineage>
        <taxon>Bacteria</taxon>
        <taxon>Pseudomonadati</taxon>
        <taxon>Pseudomonadota</taxon>
        <taxon>Alphaproteobacteria</taxon>
        <taxon>Hyphomicrobiales</taxon>
        <taxon>Rhizobiaceae</taxon>
        <taxon>Rhizobium/Agrobacterium group</taxon>
        <taxon>Agrobacterium</taxon>
        <taxon>Agrobacterium tumefaciens complex</taxon>
    </lineage>
</organism>
<dbReference type="AlphaFoldDB" id="A0A176X630"/>
<dbReference type="Pfam" id="PF04230">
    <property type="entry name" value="PS_pyruv_trans"/>
    <property type="match status" value="1"/>
</dbReference>
<gene>
    <name evidence="2" type="ORF">A7J57_02930</name>
</gene>
<dbReference type="RefSeq" id="WP_063950119.1">
    <property type="nucleotide sequence ID" value="NZ_CP072309.1"/>
</dbReference>
<dbReference type="PANTHER" id="PTHR36836:SF1">
    <property type="entry name" value="COLANIC ACID BIOSYNTHESIS PROTEIN WCAK"/>
    <property type="match status" value="1"/>
</dbReference>
<proteinExistence type="predicted"/>
<comment type="caution">
    <text evidence="2">The sequence shown here is derived from an EMBL/GenBank/DDBJ whole genome shotgun (WGS) entry which is preliminary data.</text>
</comment>
<reference evidence="2 3" key="1">
    <citation type="submission" date="2016-05" db="EMBL/GenBank/DDBJ databases">
        <authorList>
            <person name="Lavstsen T."/>
            <person name="Jespersen J.S."/>
        </authorList>
    </citation>
    <scope>NUCLEOTIDE SEQUENCE [LARGE SCALE GENOMIC DNA]</scope>
    <source>
        <strain evidence="2 3">KCJ1736</strain>
    </source>
</reference>
<evidence type="ECO:0000313" key="2">
    <source>
        <dbReference type="EMBL" id="OAE42015.1"/>
    </source>
</evidence>